<feature type="coiled-coil region" evidence="4">
    <location>
        <begin position="383"/>
        <end position="421"/>
    </location>
</feature>
<evidence type="ECO:0000313" key="8">
    <source>
        <dbReference type="EMBL" id="AJD01047.1"/>
    </source>
</evidence>
<organism evidence="8 9">
    <name type="scientific">Campylobacter lari NCTC 11845</name>
    <dbReference type="NCBI Taxonomy" id="1388749"/>
    <lineage>
        <taxon>Bacteria</taxon>
        <taxon>Pseudomonadati</taxon>
        <taxon>Campylobacterota</taxon>
        <taxon>Epsilonproteobacteria</taxon>
        <taxon>Campylobacterales</taxon>
        <taxon>Campylobacteraceae</taxon>
        <taxon>Campylobacter</taxon>
    </lineage>
</organism>
<proteinExistence type="inferred from homology"/>
<dbReference type="Gene3D" id="3.30.450.20">
    <property type="entry name" value="PAS domain"/>
    <property type="match status" value="1"/>
</dbReference>
<gene>
    <name evidence="8" type="ORF">UPTC3659_0160</name>
</gene>
<dbReference type="InterPro" id="IPR003660">
    <property type="entry name" value="HAMP_dom"/>
</dbReference>
<evidence type="ECO:0000256" key="2">
    <source>
        <dbReference type="ARBA" id="ARBA00029447"/>
    </source>
</evidence>
<dbReference type="PROSITE" id="PS50885">
    <property type="entry name" value="HAMP"/>
    <property type="match status" value="1"/>
</dbReference>
<keyword evidence="4" id="KW-0175">Coiled coil</keyword>
<keyword evidence="1 3" id="KW-0807">Transducer</keyword>
<comment type="similarity">
    <text evidence="2">Belongs to the methyl-accepting chemotaxis (MCP) protein family.</text>
</comment>
<evidence type="ECO:0000256" key="3">
    <source>
        <dbReference type="PROSITE-ProRule" id="PRU00284"/>
    </source>
</evidence>
<feature type="domain" description="Methyl-accepting transducer" evidence="6">
    <location>
        <begin position="496"/>
        <end position="696"/>
    </location>
</feature>
<dbReference type="AlphaFoldDB" id="A0A0A8HT93"/>
<feature type="transmembrane region" description="Helical" evidence="5">
    <location>
        <begin position="322"/>
        <end position="345"/>
    </location>
</feature>
<accession>A0A0A8HT93</accession>
<keyword evidence="5" id="KW-0472">Membrane</keyword>
<keyword evidence="5" id="KW-1133">Transmembrane helix</keyword>
<dbReference type="HOGENOM" id="CLU_000445_107_30_7"/>
<dbReference type="Proteomes" id="UP000031130">
    <property type="component" value="Chromosome"/>
</dbReference>
<evidence type="ECO:0000256" key="1">
    <source>
        <dbReference type="ARBA" id="ARBA00023224"/>
    </source>
</evidence>
<feature type="domain" description="HAMP" evidence="7">
    <location>
        <begin position="408"/>
        <end position="458"/>
    </location>
</feature>
<evidence type="ECO:0000256" key="4">
    <source>
        <dbReference type="SAM" id="Coils"/>
    </source>
</evidence>
<reference evidence="8 9" key="1">
    <citation type="journal article" date="2014" name="Genome Biol. Evol.">
        <title>Comparative Genomics of the Campylobacter lari Group.</title>
        <authorList>
            <person name="Miller W.G."/>
            <person name="Yee E."/>
            <person name="Chapman M.H."/>
            <person name="Smith T.P."/>
            <person name="Bono J.L."/>
            <person name="Huynh S."/>
            <person name="Parker C.T."/>
            <person name="Vandamme P."/>
            <person name="Luong K."/>
            <person name="Korlach J."/>
        </authorList>
    </citation>
    <scope>NUCLEOTIDE SEQUENCE [LARGE SCALE GENOMIC DNA]</scope>
    <source>
        <strain evidence="9">RM3659</strain>
    </source>
</reference>
<evidence type="ECO:0000259" key="6">
    <source>
        <dbReference type="PROSITE" id="PS50111"/>
    </source>
</evidence>
<dbReference type="InterPro" id="IPR004089">
    <property type="entry name" value="MCPsignal_dom"/>
</dbReference>
<keyword evidence="5" id="KW-0812">Transmembrane</keyword>
<sequence>MFSNLKIGTKIVTVVITIIVLGIGILASIITMQSSNILHTEADKLLQTSAFRYSNIIRGATESVHSTLLSTESSIDQILDTQTSLEQNRIQDILEGAVDSNSWINYIYIHIIDISKFNNIDPTLLTDSGQFLMLINDTDLKNKGGIKLIQADDRILNQRSVKAALEKQEEGVGRPQNFVINNEEILAYNIAIPITRNGKLLGVIGALGGLNTLQEELTNPERSVFKNDQRLLLGANGLIAVSPATDFIGKNITEINPHASAKTLIELQKNQINTLFDFTPASTGNNNRAAIANFNLWDGANDYWSIVTMAPVESIQMPITKLAATIAMVSLFVIFAIALIVFFYINKAVSSRIVNLQNNLLYFFKFLNHEVKDTILSKDIKNNDELNTMAKAINENITKTKNALEQDAKAVEQSVDTAKEIENGNLTARITAIPANPQLIELKNVLNDMLSVLEQKVGSNMNEINRVFDSYKALDFTTEVKNAKGGVEVTTNVLGQEIVAMLRQSSEFASLLADESGKLQSAVKDLTDSSSSQASSLEETAAALEEITSSMQNVSHKTSEVIAQSEEIKNVTSIIGDIADQINLLALNAAIEAARAGEHGRGFAVVADEVRNLAERTQKSLGEIEANTNILVQSINEMGESIKEQTTGITQINDAVAQIDHVTQENLKIAKDSATISDNVNKIANDILEDARKKKF</sequence>
<dbReference type="PANTHER" id="PTHR32089">
    <property type="entry name" value="METHYL-ACCEPTING CHEMOTAXIS PROTEIN MCPB"/>
    <property type="match status" value="1"/>
</dbReference>
<dbReference type="PANTHER" id="PTHR32089:SF112">
    <property type="entry name" value="LYSOZYME-LIKE PROTEIN-RELATED"/>
    <property type="match status" value="1"/>
</dbReference>
<dbReference type="KEGG" id="cln:UPTC3659_0160"/>
<protein>
    <submittedName>
        <fullName evidence="8">MCP-domain signal transduction protein</fullName>
    </submittedName>
</protein>
<name>A0A0A8HT93_CAMLA</name>
<dbReference type="EMBL" id="CP007775">
    <property type="protein sequence ID" value="AJD01047.1"/>
    <property type="molecule type" value="Genomic_DNA"/>
</dbReference>
<dbReference type="PROSITE" id="PS50111">
    <property type="entry name" value="CHEMOTAXIS_TRANSDUC_2"/>
    <property type="match status" value="1"/>
</dbReference>
<evidence type="ECO:0000256" key="5">
    <source>
        <dbReference type="SAM" id="Phobius"/>
    </source>
</evidence>
<evidence type="ECO:0000313" key="9">
    <source>
        <dbReference type="Proteomes" id="UP000031130"/>
    </source>
</evidence>
<dbReference type="SUPFAM" id="SSF58104">
    <property type="entry name" value="Methyl-accepting chemotaxis protein (MCP) signaling domain"/>
    <property type="match status" value="1"/>
</dbReference>
<dbReference type="Gene3D" id="1.10.287.950">
    <property type="entry name" value="Methyl-accepting chemotaxis protein"/>
    <property type="match status" value="1"/>
</dbReference>
<dbReference type="GO" id="GO:0007165">
    <property type="term" value="P:signal transduction"/>
    <property type="evidence" value="ECO:0007669"/>
    <property type="project" value="UniProtKB-KW"/>
</dbReference>
<dbReference type="Pfam" id="PF00015">
    <property type="entry name" value="MCPsignal"/>
    <property type="match status" value="1"/>
</dbReference>
<feature type="transmembrane region" description="Helical" evidence="5">
    <location>
        <begin position="12"/>
        <end position="32"/>
    </location>
</feature>
<dbReference type="SMART" id="SM00283">
    <property type="entry name" value="MA"/>
    <property type="match status" value="1"/>
</dbReference>
<evidence type="ECO:0000259" key="7">
    <source>
        <dbReference type="PROSITE" id="PS50885"/>
    </source>
</evidence>
<dbReference type="GO" id="GO:0016020">
    <property type="term" value="C:membrane"/>
    <property type="evidence" value="ECO:0007669"/>
    <property type="project" value="InterPro"/>
</dbReference>